<dbReference type="SUPFAM" id="SSF55811">
    <property type="entry name" value="Nudix"/>
    <property type="match status" value="1"/>
</dbReference>
<comment type="caution">
    <text evidence="4">The sequence shown here is derived from an EMBL/GenBank/DDBJ whole genome shotgun (WGS) entry which is preliminary data.</text>
</comment>
<evidence type="ECO:0000259" key="3">
    <source>
        <dbReference type="PROSITE" id="PS51462"/>
    </source>
</evidence>
<dbReference type="PROSITE" id="PS51462">
    <property type="entry name" value="NUDIX"/>
    <property type="match status" value="1"/>
</dbReference>
<dbReference type="InterPro" id="IPR015797">
    <property type="entry name" value="NUDIX_hydrolase-like_dom_sf"/>
</dbReference>
<dbReference type="Proteomes" id="UP000295418">
    <property type="component" value="Unassembled WGS sequence"/>
</dbReference>
<keyword evidence="1 2" id="KW-0378">Hydrolase</keyword>
<sequence>MMEITSFSLSEVNYEKIKYVVMIAEYKEKLVIIKNKNKVLWELPGGKREVGEQLLKAASRELYEETGAVSFELIPYGIYLMNGSYGMNFYVNIKEIGPLPDYEIEEIRFCDKLPNQLGYGEIYYKMYDEWNEIKDKRKLKKYKIKYSDSSTYEF</sequence>
<evidence type="ECO:0000256" key="2">
    <source>
        <dbReference type="RuleBase" id="RU003476"/>
    </source>
</evidence>
<name>A0A4V2WPH2_9BACL</name>
<keyword evidence="5" id="KW-1185">Reference proteome</keyword>
<feature type="domain" description="Nudix hydrolase" evidence="3">
    <location>
        <begin position="2"/>
        <end position="152"/>
    </location>
</feature>
<dbReference type="AlphaFoldDB" id="A0A4V2WPH2"/>
<accession>A0A4V2WPH2</accession>
<organism evidence="4 5">
    <name type="scientific">Paenibacillus albiflavus</name>
    <dbReference type="NCBI Taxonomy" id="2545760"/>
    <lineage>
        <taxon>Bacteria</taxon>
        <taxon>Bacillati</taxon>
        <taxon>Bacillota</taxon>
        <taxon>Bacilli</taxon>
        <taxon>Bacillales</taxon>
        <taxon>Paenibacillaceae</taxon>
        <taxon>Paenibacillus</taxon>
    </lineage>
</organism>
<comment type="similarity">
    <text evidence="2">Belongs to the Nudix hydrolase family.</text>
</comment>
<dbReference type="InterPro" id="IPR020084">
    <property type="entry name" value="NUDIX_hydrolase_CS"/>
</dbReference>
<dbReference type="EMBL" id="SKFG01000003">
    <property type="protein sequence ID" value="TCZ79332.1"/>
    <property type="molecule type" value="Genomic_DNA"/>
</dbReference>
<dbReference type="PROSITE" id="PS00893">
    <property type="entry name" value="NUDIX_BOX"/>
    <property type="match status" value="1"/>
</dbReference>
<evidence type="ECO:0000313" key="5">
    <source>
        <dbReference type="Proteomes" id="UP000295418"/>
    </source>
</evidence>
<dbReference type="RefSeq" id="WP_132416990.1">
    <property type="nucleotide sequence ID" value="NZ_SKFG01000003.1"/>
</dbReference>
<protein>
    <submittedName>
        <fullName evidence="4">NUDIX domain-containing protein</fullName>
    </submittedName>
</protein>
<gene>
    <name evidence="4" type="ORF">E0485_05585</name>
</gene>
<evidence type="ECO:0000313" key="4">
    <source>
        <dbReference type="EMBL" id="TCZ79332.1"/>
    </source>
</evidence>
<dbReference type="InterPro" id="IPR020476">
    <property type="entry name" value="Nudix_hydrolase"/>
</dbReference>
<evidence type="ECO:0000256" key="1">
    <source>
        <dbReference type="ARBA" id="ARBA00022801"/>
    </source>
</evidence>
<reference evidence="4 5" key="1">
    <citation type="submission" date="2019-03" db="EMBL/GenBank/DDBJ databases">
        <authorList>
            <person name="Kim M.K.M."/>
        </authorList>
    </citation>
    <scope>NUCLEOTIDE SEQUENCE [LARGE SCALE GENOMIC DNA]</scope>
    <source>
        <strain evidence="4 5">18JY21-1</strain>
    </source>
</reference>
<dbReference type="Gene3D" id="3.90.79.10">
    <property type="entry name" value="Nucleoside Triphosphate Pyrophosphohydrolase"/>
    <property type="match status" value="1"/>
</dbReference>
<dbReference type="PRINTS" id="PR00502">
    <property type="entry name" value="NUDIXFAMILY"/>
</dbReference>
<dbReference type="OrthoDB" id="9131041at2"/>
<dbReference type="Pfam" id="PF00293">
    <property type="entry name" value="NUDIX"/>
    <property type="match status" value="1"/>
</dbReference>
<dbReference type="InterPro" id="IPR000086">
    <property type="entry name" value="NUDIX_hydrolase_dom"/>
</dbReference>
<proteinExistence type="inferred from homology"/>
<dbReference type="GO" id="GO:0016787">
    <property type="term" value="F:hydrolase activity"/>
    <property type="evidence" value="ECO:0007669"/>
    <property type="project" value="UniProtKB-KW"/>
</dbReference>